<name>A0A9X3DCL6_9SPHI</name>
<evidence type="ECO:0000259" key="3">
    <source>
        <dbReference type="PROSITE" id="PS50110"/>
    </source>
</evidence>
<keyword evidence="1 2" id="KW-0597">Phosphoprotein</keyword>
<comment type="caution">
    <text evidence="4">The sequence shown here is derived from an EMBL/GenBank/DDBJ whole genome shotgun (WGS) entry which is preliminary data.</text>
</comment>
<dbReference type="Proteomes" id="UP001142592">
    <property type="component" value="Unassembled WGS sequence"/>
</dbReference>
<accession>A0A9X3DCL6</accession>
<sequence length="188" mass="21246">MAFSNWHPEYEKERKLPKPYLKTKSLIYNQISKKTMTKKKIFIVEDDLMLLETIQDILREYGYDCQGCYHPGDALPLIEAYHPDLVILDYMLPEWNGGELCSAIRAIDRFEYIPIIITSAYAKILLSLSEYGCDAVLEKPFGIPELMGLIASLLSSRRTDSGLLPKIKSVIKSALPEISMHPTSGSSA</sequence>
<evidence type="ECO:0000256" key="2">
    <source>
        <dbReference type="PROSITE-ProRule" id="PRU00169"/>
    </source>
</evidence>
<dbReference type="SMART" id="SM00448">
    <property type="entry name" value="REC"/>
    <property type="match status" value="1"/>
</dbReference>
<dbReference type="SUPFAM" id="SSF52172">
    <property type="entry name" value="CheY-like"/>
    <property type="match status" value="1"/>
</dbReference>
<evidence type="ECO:0000313" key="5">
    <source>
        <dbReference type="Proteomes" id="UP001142592"/>
    </source>
</evidence>
<dbReference type="InterPro" id="IPR050595">
    <property type="entry name" value="Bact_response_regulator"/>
</dbReference>
<feature type="modified residue" description="4-aspartylphosphate" evidence="2">
    <location>
        <position position="89"/>
    </location>
</feature>
<organism evidence="4 5">
    <name type="scientific">Pedobacter agri</name>
    <dbReference type="NCBI Taxonomy" id="454586"/>
    <lineage>
        <taxon>Bacteria</taxon>
        <taxon>Pseudomonadati</taxon>
        <taxon>Bacteroidota</taxon>
        <taxon>Sphingobacteriia</taxon>
        <taxon>Sphingobacteriales</taxon>
        <taxon>Sphingobacteriaceae</taxon>
        <taxon>Pedobacter</taxon>
    </lineage>
</organism>
<dbReference type="GO" id="GO:0000160">
    <property type="term" value="P:phosphorelay signal transduction system"/>
    <property type="evidence" value="ECO:0007669"/>
    <property type="project" value="InterPro"/>
</dbReference>
<dbReference type="PROSITE" id="PS50110">
    <property type="entry name" value="RESPONSE_REGULATORY"/>
    <property type="match status" value="1"/>
</dbReference>
<evidence type="ECO:0000313" key="4">
    <source>
        <dbReference type="EMBL" id="MCX3263685.1"/>
    </source>
</evidence>
<evidence type="ECO:0000256" key="1">
    <source>
        <dbReference type="ARBA" id="ARBA00022553"/>
    </source>
</evidence>
<dbReference type="RefSeq" id="WP_010602855.1">
    <property type="nucleotide sequence ID" value="NZ_JAPJUH010000001.1"/>
</dbReference>
<dbReference type="Gene3D" id="3.40.50.2300">
    <property type="match status" value="1"/>
</dbReference>
<dbReference type="Pfam" id="PF00072">
    <property type="entry name" value="Response_reg"/>
    <property type="match status" value="1"/>
</dbReference>
<proteinExistence type="predicted"/>
<dbReference type="PANTHER" id="PTHR44591:SF3">
    <property type="entry name" value="RESPONSE REGULATORY DOMAIN-CONTAINING PROTEIN"/>
    <property type="match status" value="1"/>
</dbReference>
<feature type="domain" description="Response regulatory" evidence="3">
    <location>
        <begin position="40"/>
        <end position="154"/>
    </location>
</feature>
<dbReference type="CDD" id="cd00156">
    <property type="entry name" value="REC"/>
    <property type="match status" value="1"/>
</dbReference>
<reference evidence="4" key="1">
    <citation type="submission" date="2022-11" db="EMBL/GenBank/DDBJ databases">
        <authorList>
            <person name="Graham C."/>
            <person name="Newman J.D."/>
        </authorList>
    </citation>
    <scope>NUCLEOTIDE SEQUENCE</scope>
    <source>
        <strain evidence="4">DSM 19486</strain>
    </source>
</reference>
<dbReference type="AlphaFoldDB" id="A0A9X3DCL6"/>
<dbReference type="InterPro" id="IPR001789">
    <property type="entry name" value="Sig_transdc_resp-reg_receiver"/>
</dbReference>
<dbReference type="EMBL" id="JAPJUH010000001">
    <property type="protein sequence ID" value="MCX3263685.1"/>
    <property type="molecule type" value="Genomic_DNA"/>
</dbReference>
<dbReference type="InterPro" id="IPR011006">
    <property type="entry name" value="CheY-like_superfamily"/>
</dbReference>
<dbReference type="PANTHER" id="PTHR44591">
    <property type="entry name" value="STRESS RESPONSE REGULATOR PROTEIN 1"/>
    <property type="match status" value="1"/>
</dbReference>
<protein>
    <submittedName>
        <fullName evidence="4">Response regulator</fullName>
    </submittedName>
</protein>
<keyword evidence="5" id="KW-1185">Reference proteome</keyword>
<gene>
    <name evidence="4" type="ORF">OQZ29_02955</name>
</gene>